<dbReference type="Pfam" id="PF11512">
    <property type="entry name" value="Atu4866"/>
    <property type="match status" value="1"/>
</dbReference>
<proteinExistence type="predicted"/>
<accession>A0A078MT23</accession>
<evidence type="ECO:0000313" key="2">
    <source>
        <dbReference type="EMBL" id="CEA09424.1"/>
    </source>
</evidence>
<dbReference type="InterPro" id="IPR020955">
    <property type="entry name" value="Uncharacterised_Atu4866"/>
</dbReference>
<dbReference type="Gene3D" id="2.40.128.290">
    <property type="entry name" value="Uncharacterised protein Atu4866, PF11512"/>
    <property type="match status" value="1"/>
</dbReference>
<protein>
    <submittedName>
        <fullName evidence="2">Uncharacterized protein</fullName>
    </submittedName>
</protein>
<name>A0A078MT23_9MICC</name>
<dbReference type="EMBL" id="LN483072">
    <property type="protein sequence ID" value="CEA09424.1"/>
    <property type="molecule type" value="Genomic_DNA"/>
</dbReference>
<dbReference type="Gene3D" id="2.30.40.10">
    <property type="entry name" value="Urease, subunit C, domain 1"/>
    <property type="match status" value="1"/>
</dbReference>
<dbReference type="PATRIC" id="fig|1461584.3.peg.2767"/>
<dbReference type="GO" id="GO:0016810">
    <property type="term" value="F:hydrolase activity, acting on carbon-nitrogen (but not peptide) bonds"/>
    <property type="evidence" value="ECO:0007669"/>
    <property type="project" value="InterPro"/>
</dbReference>
<dbReference type="InterPro" id="IPR038646">
    <property type="entry name" value="Atu4866-like_sf"/>
</dbReference>
<organism evidence="2">
    <name type="scientific">Arthrobacter saudimassiliensis</name>
    <dbReference type="NCBI Taxonomy" id="1461584"/>
    <lineage>
        <taxon>Bacteria</taxon>
        <taxon>Bacillati</taxon>
        <taxon>Actinomycetota</taxon>
        <taxon>Actinomycetes</taxon>
        <taxon>Micrococcales</taxon>
        <taxon>Micrococcaceae</taxon>
        <taxon>Arthrobacter</taxon>
    </lineage>
</organism>
<dbReference type="SUPFAM" id="SSF51338">
    <property type="entry name" value="Composite domain of metallo-dependent hydrolases"/>
    <property type="match status" value="1"/>
</dbReference>
<reference evidence="2" key="1">
    <citation type="submission" date="2014-07" db="EMBL/GenBank/DDBJ databases">
        <authorList>
            <person name="Urmite Genomes Urmite Genomes"/>
        </authorList>
    </citation>
    <scope>NUCLEOTIDE SEQUENCE</scope>
    <source>
        <strain evidence="2">11W110_air</strain>
    </source>
</reference>
<evidence type="ECO:0000256" key="1">
    <source>
        <dbReference type="SAM" id="MobiDB-lite"/>
    </source>
</evidence>
<feature type="compositionally biased region" description="Low complexity" evidence="1">
    <location>
        <begin position="146"/>
        <end position="166"/>
    </location>
</feature>
<sequence length="245" mass="25751">MSTPFTPELLHAIHAASDRQPLLFGNARIITADPLIGDFAPGDLLLGGDRIVGIGPGLLTAADDDGALVIDCSGFTIVPLVLDLAQPLRPAGYRPPTAIAPGNPASFAILPTVAEEVVQTFRADPAAAVAVVIDGEARSWGGRPVEATAPADGEGAGPATPAAGSAAEIPESRLGTWIDENGFVHQHLTADGRYDETRGGREHAYQGTYWINGNRIDYRDDLGFWAFGEFSGDTLLHAGYTFHRA</sequence>
<feature type="region of interest" description="Disordered" evidence="1">
    <location>
        <begin position="142"/>
        <end position="166"/>
    </location>
</feature>
<gene>
    <name evidence="2" type="ORF">BN1051_02794</name>
</gene>
<dbReference type="InterPro" id="IPR011059">
    <property type="entry name" value="Metal-dep_hydrolase_composite"/>
</dbReference>
<dbReference type="AlphaFoldDB" id="A0A078MT23"/>